<dbReference type="InterPro" id="IPR037171">
    <property type="entry name" value="NagB/RpiA_transferase-like"/>
</dbReference>
<dbReference type="InterPro" id="IPR002698">
    <property type="entry name" value="FTHF_cligase"/>
</dbReference>
<keyword evidence="2" id="KW-0547">Nucleotide-binding</keyword>
<dbReference type="NCBIfam" id="TIGR02727">
    <property type="entry name" value="MTHFS_bact"/>
    <property type="match status" value="1"/>
</dbReference>
<name>A0A381P4V6_9ZZZZ</name>
<protein>
    <recommendedName>
        <fullName evidence="5">5-formyltetrahydrofolate cyclo-ligase</fullName>
    </recommendedName>
</protein>
<dbReference type="EMBL" id="UINC01000757">
    <property type="protein sequence ID" value="SUZ60663.1"/>
    <property type="molecule type" value="Genomic_DNA"/>
</dbReference>
<dbReference type="SUPFAM" id="SSF100950">
    <property type="entry name" value="NagB/RpiA/CoA transferase-like"/>
    <property type="match status" value="1"/>
</dbReference>
<keyword evidence="3" id="KW-0067">ATP-binding</keyword>
<evidence type="ECO:0008006" key="5">
    <source>
        <dbReference type="Google" id="ProtNLM"/>
    </source>
</evidence>
<organism evidence="4">
    <name type="scientific">marine metagenome</name>
    <dbReference type="NCBI Taxonomy" id="408172"/>
    <lineage>
        <taxon>unclassified sequences</taxon>
        <taxon>metagenomes</taxon>
        <taxon>ecological metagenomes</taxon>
    </lineage>
</organism>
<sequence>MSGALLLNKTEIRRTVLLQRRVMSAANKKQAELQMLKFLQTWDVFMDAGTIHIFLSKTDEPDTRPIIELAWNSGKQIGVPCVLPDTPELFHSQLNSFNNLRSGALGVLEPSLEQRIALSPEIFDLVLVPGLAFDSQGGRLGYGRGYYDRFLDQTHAFRLALAFDFQLFETVPTESHDIPMDGILSEKGIHLCGDSQT</sequence>
<dbReference type="GO" id="GO:0035999">
    <property type="term" value="P:tetrahydrofolate interconversion"/>
    <property type="evidence" value="ECO:0007669"/>
    <property type="project" value="TreeGrafter"/>
</dbReference>
<evidence type="ECO:0000256" key="3">
    <source>
        <dbReference type="ARBA" id="ARBA00022840"/>
    </source>
</evidence>
<dbReference type="Pfam" id="PF01812">
    <property type="entry name" value="5-FTHF_cyc-lig"/>
    <property type="match status" value="1"/>
</dbReference>
<dbReference type="Gene3D" id="3.40.50.10420">
    <property type="entry name" value="NagB/RpiA/CoA transferase-like"/>
    <property type="match status" value="1"/>
</dbReference>
<reference evidence="4" key="1">
    <citation type="submission" date="2018-05" db="EMBL/GenBank/DDBJ databases">
        <authorList>
            <person name="Lanie J.A."/>
            <person name="Ng W.-L."/>
            <person name="Kazmierczak K.M."/>
            <person name="Andrzejewski T.M."/>
            <person name="Davidsen T.M."/>
            <person name="Wayne K.J."/>
            <person name="Tettelin H."/>
            <person name="Glass J.I."/>
            <person name="Rusch D."/>
            <person name="Podicherti R."/>
            <person name="Tsui H.-C.T."/>
            <person name="Winkler M.E."/>
        </authorList>
    </citation>
    <scope>NUCLEOTIDE SEQUENCE</scope>
</reference>
<dbReference type="GO" id="GO:0009396">
    <property type="term" value="P:folic acid-containing compound biosynthetic process"/>
    <property type="evidence" value="ECO:0007669"/>
    <property type="project" value="TreeGrafter"/>
</dbReference>
<evidence type="ECO:0000256" key="2">
    <source>
        <dbReference type="ARBA" id="ARBA00022741"/>
    </source>
</evidence>
<dbReference type="AlphaFoldDB" id="A0A381P4V6"/>
<dbReference type="InterPro" id="IPR024185">
    <property type="entry name" value="FTHF_cligase-like_sf"/>
</dbReference>
<evidence type="ECO:0000313" key="4">
    <source>
        <dbReference type="EMBL" id="SUZ60663.1"/>
    </source>
</evidence>
<dbReference type="GO" id="GO:0030272">
    <property type="term" value="F:5-formyltetrahydrofolate cyclo-ligase activity"/>
    <property type="evidence" value="ECO:0007669"/>
    <property type="project" value="TreeGrafter"/>
</dbReference>
<dbReference type="PIRSF" id="PIRSF006806">
    <property type="entry name" value="FTHF_cligase"/>
    <property type="match status" value="1"/>
</dbReference>
<dbReference type="PANTHER" id="PTHR23407:SF1">
    <property type="entry name" value="5-FORMYLTETRAHYDROFOLATE CYCLO-LIGASE"/>
    <property type="match status" value="1"/>
</dbReference>
<proteinExistence type="inferred from homology"/>
<dbReference type="PANTHER" id="PTHR23407">
    <property type="entry name" value="ATPASE INHIBITOR/5-FORMYLTETRAHYDROFOLATE CYCLO-LIGASE"/>
    <property type="match status" value="1"/>
</dbReference>
<accession>A0A381P4V6</accession>
<comment type="similarity">
    <text evidence="1">Belongs to the 5-formyltetrahydrofolate cyclo-ligase family.</text>
</comment>
<evidence type="ECO:0000256" key="1">
    <source>
        <dbReference type="ARBA" id="ARBA00010638"/>
    </source>
</evidence>
<dbReference type="GO" id="GO:0005524">
    <property type="term" value="F:ATP binding"/>
    <property type="evidence" value="ECO:0007669"/>
    <property type="project" value="UniProtKB-KW"/>
</dbReference>
<gene>
    <name evidence="4" type="ORF">METZ01_LOCUS13517</name>
</gene>